<dbReference type="AlphaFoldDB" id="A0A419ACY3"/>
<dbReference type="SMART" id="SM00354">
    <property type="entry name" value="HTH_LACI"/>
    <property type="match status" value="1"/>
</dbReference>
<dbReference type="SUPFAM" id="SSF47413">
    <property type="entry name" value="lambda repressor-like DNA-binding domains"/>
    <property type="match status" value="1"/>
</dbReference>
<dbReference type="CDD" id="cd01392">
    <property type="entry name" value="HTH_LacI"/>
    <property type="match status" value="1"/>
</dbReference>
<dbReference type="InterPro" id="IPR028082">
    <property type="entry name" value="Peripla_BP_I"/>
</dbReference>
<dbReference type="Pfam" id="PF13377">
    <property type="entry name" value="Peripla_BP_3"/>
    <property type="match status" value="1"/>
</dbReference>
<dbReference type="PANTHER" id="PTHR30146">
    <property type="entry name" value="LACI-RELATED TRANSCRIPTIONAL REPRESSOR"/>
    <property type="match status" value="1"/>
</dbReference>
<gene>
    <name evidence="6" type="ORF">D3P05_00385</name>
</gene>
<evidence type="ECO:0000313" key="7">
    <source>
        <dbReference type="Proteomes" id="UP000283587"/>
    </source>
</evidence>
<dbReference type="GO" id="GO:0000976">
    <property type="term" value="F:transcription cis-regulatory region binding"/>
    <property type="evidence" value="ECO:0007669"/>
    <property type="project" value="TreeGrafter"/>
</dbReference>
<evidence type="ECO:0000256" key="3">
    <source>
        <dbReference type="ARBA" id="ARBA00023125"/>
    </source>
</evidence>
<dbReference type="PANTHER" id="PTHR30146:SF148">
    <property type="entry name" value="HTH-TYPE TRANSCRIPTIONAL REPRESSOR PURR-RELATED"/>
    <property type="match status" value="1"/>
</dbReference>
<evidence type="ECO:0000313" key="6">
    <source>
        <dbReference type="EMBL" id="RJL22702.1"/>
    </source>
</evidence>
<evidence type="ECO:0000256" key="4">
    <source>
        <dbReference type="ARBA" id="ARBA00023163"/>
    </source>
</evidence>
<sequence length="337" mass="36358">MIRKKVTLAEIARIAGVSRATVSLVVRNSPLVAEHTRQRVEQIMADLDYVRDIGAARLRNNSSRTIGVIVPNLVNAFFTEFLSGAEEVMGLDDRVVLLANSRDDAPRQDQILQRFRGHGVDGVILCPAQGTAADLPDRIRRWGLPLVQSLREVGRDATDYAGADYVAGVGLAVRHLVERGHRRIAFLSVSARTSAREERLEGFARALAETGAEDGGIVEAELSWEGAMRSARRILDLPALPTAILCFNDVLAAGLMAGLRQAGCQPGRDRAVVGLDDLPLAELTYPPMTSVAMQPAAIGANAARLLARRLADPDAPVKRAIVQPLLRIRESSGGARC</sequence>
<accession>A0A419ACY3</accession>
<keyword evidence="1" id="KW-0678">Repressor</keyword>
<dbReference type="SUPFAM" id="SSF53822">
    <property type="entry name" value="Periplasmic binding protein-like I"/>
    <property type="match status" value="1"/>
</dbReference>
<dbReference type="OrthoDB" id="7811243at2"/>
<reference evidence="7" key="1">
    <citation type="submission" date="2018-09" db="EMBL/GenBank/DDBJ databases">
        <title>Paracoccus onubensis nov. sp. a moderate halophilic bacterium isolated from Gruta de las Maravillas (Aracena, Spain).</title>
        <authorList>
            <person name="Jurado V."/>
            <person name="Gutierrez-Patricio S."/>
            <person name="Gonzalez-Pimentel J.L."/>
            <person name="Miller A.Z."/>
            <person name="Laiz L."/>
            <person name="Saiz-Jimenez C."/>
        </authorList>
    </citation>
    <scope>NUCLEOTIDE SEQUENCE [LARGE SCALE GENOMIC DNA]</scope>
    <source>
        <strain evidence="7">DSM 26381</strain>
    </source>
</reference>
<dbReference type="GO" id="GO:0003700">
    <property type="term" value="F:DNA-binding transcription factor activity"/>
    <property type="evidence" value="ECO:0007669"/>
    <property type="project" value="TreeGrafter"/>
</dbReference>
<dbReference type="Gene3D" id="3.40.50.2300">
    <property type="match status" value="2"/>
</dbReference>
<dbReference type="PROSITE" id="PS50932">
    <property type="entry name" value="HTH_LACI_2"/>
    <property type="match status" value="1"/>
</dbReference>
<feature type="domain" description="HTH lacI-type" evidence="5">
    <location>
        <begin position="6"/>
        <end position="60"/>
    </location>
</feature>
<evidence type="ECO:0000256" key="2">
    <source>
        <dbReference type="ARBA" id="ARBA00023015"/>
    </source>
</evidence>
<keyword evidence="4" id="KW-0804">Transcription</keyword>
<dbReference type="PROSITE" id="PS00356">
    <property type="entry name" value="HTH_LACI_1"/>
    <property type="match status" value="1"/>
</dbReference>
<comment type="caution">
    <text evidence="6">The sequence shown here is derived from an EMBL/GenBank/DDBJ whole genome shotgun (WGS) entry which is preliminary data.</text>
</comment>
<keyword evidence="3 6" id="KW-0238">DNA-binding</keyword>
<dbReference type="InterPro" id="IPR010982">
    <property type="entry name" value="Lambda_DNA-bd_dom_sf"/>
</dbReference>
<dbReference type="InterPro" id="IPR000843">
    <property type="entry name" value="HTH_LacI"/>
</dbReference>
<organism evidence="6 7">
    <name type="scientific">Paracoccus siganidrum</name>
    <dbReference type="NCBI Taxonomy" id="1276757"/>
    <lineage>
        <taxon>Bacteria</taxon>
        <taxon>Pseudomonadati</taxon>
        <taxon>Pseudomonadota</taxon>
        <taxon>Alphaproteobacteria</taxon>
        <taxon>Rhodobacterales</taxon>
        <taxon>Paracoccaceae</taxon>
        <taxon>Paracoccus</taxon>
    </lineage>
</organism>
<dbReference type="CDD" id="cd06289">
    <property type="entry name" value="PBP1_MalI-like"/>
    <property type="match status" value="1"/>
</dbReference>
<dbReference type="Gene3D" id="1.10.260.40">
    <property type="entry name" value="lambda repressor-like DNA-binding domains"/>
    <property type="match status" value="1"/>
</dbReference>
<evidence type="ECO:0000259" key="5">
    <source>
        <dbReference type="PROSITE" id="PS50932"/>
    </source>
</evidence>
<protein>
    <submittedName>
        <fullName evidence="6">LacI family DNA-binding transcriptional regulator</fullName>
    </submittedName>
</protein>
<evidence type="ECO:0000256" key="1">
    <source>
        <dbReference type="ARBA" id="ARBA00022491"/>
    </source>
</evidence>
<dbReference type="Pfam" id="PF00356">
    <property type="entry name" value="LacI"/>
    <property type="match status" value="1"/>
</dbReference>
<proteinExistence type="predicted"/>
<name>A0A419ACY3_9RHOB</name>
<dbReference type="RefSeq" id="WP_119896212.1">
    <property type="nucleotide sequence ID" value="NZ_QNRC01000003.1"/>
</dbReference>
<keyword evidence="7" id="KW-1185">Reference proteome</keyword>
<dbReference type="InterPro" id="IPR046335">
    <property type="entry name" value="LacI/GalR-like_sensor"/>
</dbReference>
<dbReference type="EMBL" id="QZEW01000001">
    <property type="protein sequence ID" value="RJL22702.1"/>
    <property type="molecule type" value="Genomic_DNA"/>
</dbReference>
<dbReference type="Proteomes" id="UP000283587">
    <property type="component" value="Unassembled WGS sequence"/>
</dbReference>
<keyword evidence="2" id="KW-0805">Transcription regulation</keyword>